<dbReference type="AlphaFoldDB" id="A0AAN9HB67"/>
<name>A0AAN9HB67_9TELE</name>
<reference evidence="1 2" key="1">
    <citation type="submission" date="2024-02" db="EMBL/GenBank/DDBJ databases">
        <title>Chromosome-level genome assembly of the Eurasian Minnow (Phoxinus phoxinus).</title>
        <authorList>
            <person name="Oriowo T.O."/>
            <person name="Martin S."/>
            <person name="Stange M."/>
            <person name="Chrysostomakis Y."/>
            <person name="Brown T."/>
            <person name="Winkler S."/>
            <person name="Kukowka S."/>
            <person name="Myers E.W."/>
            <person name="Bohne A."/>
        </authorList>
    </citation>
    <scope>NUCLEOTIDE SEQUENCE [LARGE SCALE GENOMIC DNA]</scope>
    <source>
        <strain evidence="1">ZFMK-TIS-60720</strain>
        <tissue evidence="1">Whole Organism</tissue>
    </source>
</reference>
<evidence type="ECO:0000313" key="1">
    <source>
        <dbReference type="EMBL" id="KAK7165962.1"/>
    </source>
</evidence>
<accession>A0AAN9HB67</accession>
<organism evidence="1 2">
    <name type="scientific">Phoxinus phoxinus</name>
    <name type="common">Eurasian minnow</name>
    <dbReference type="NCBI Taxonomy" id="58324"/>
    <lineage>
        <taxon>Eukaryota</taxon>
        <taxon>Metazoa</taxon>
        <taxon>Chordata</taxon>
        <taxon>Craniata</taxon>
        <taxon>Vertebrata</taxon>
        <taxon>Euteleostomi</taxon>
        <taxon>Actinopterygii</taxon>
        <taxon>Neopterygii</taxon>
        <taxon>Teleostei</taxon>
        <taxon>Ostariophysi</taxon>
        <taxon>Cypriniformes</taxon>
        <taxon>Leuciscidae</taxon>
        <taxon>Phoxininae</taxon>
        <taxon>Phoxinus</taxon>
    </lineage>
</organism>
<sequence>MPIAWTISREYFLGYPTSRIEIKS</sequence>
<gene>
    <name evidence="1" type="ORF">R3I93_005903</name>
</gene>
<dbReference type="EMBL" id="JAYKXH010000006">
    <property type="protein sequence ID" value="KAK7165962.1"/>
    <property type="molecule type" value="Genomic_DNA"/>
</dbReference>
<proteinExistence type="predicted"/>
<evidence type="ECO:0000313" key="2">
    <source>
        <dbReference type="Proteomes" id="UP001364617"/>
    </source>
</evidence>
<protein>
    <submittedName>
        <fullName evidence="1">Uncharacterized protein</fullName>
    </submittedName>
</protein>
<dbReference type="Proteomes" id="UP001364617">
    <property type="component" value="Unassembled WGS sequence"/>
</dbReference>
<keyword evidence="2" id="KW-1185">Reference proteome</keyword>
<comment type="caution">
    <text evidence="1">The sequence shown here is derived from an EMBL/GenBank/DDBJ whole genome shotgun (WGS) entry which is preliminary data.</text>
</comment>